<keyword evidence="1 4" id="KW-0808">Transferase</keyword>
<gene>
    <name evidence="4" type="ORF">B7C51_10970</name>
</gene>
<sequence>MARIWIRPTEEQDREQIRKLMISYIFDFYQYPKPEETKLDALIDLLVEQREGIQFVAREEELVGFATLYFTYSTLRASKIVLLNDLFVEENRRGCGIGTKLFNTCYQYAAQHGYPSMTLETHKQNINAQKFYEKMGAERDEWYIYWIKPMLGVGD</sequence>
<protein>
    <submittedName>
        <fullName evidence="4">GNAT family N-acetyltransferase</fullName>
    </submittedName>
</protein>
<dbReference type="CDD" id="cd04301">
    <property type="entry name" value="NAT_SF"/>
    <property type="match status" value="1"/>
</dbReference>
<accession>A0A1V0UTA8</accession>
<dbReference type="RefSeq" id="WP_083039938.1">
    <property type="nucleotide sequence ID" value="NZ_CP020557.1"/>
</dbReference>
<evidence type="ECO:0000259" key="3">
    <source>
        <dbReference type="PROSITE" id="PS51186"/>
    </source>
</evidence>
<evidence type="ECO:0000256" key="1">
    <source>
        <dbReference type="ARBA" id="ARBA00022679"/>
    </source>
</evidence>
<dbReference type="PROSITE" id="PS51186">
    <property type="entry name" value="GNAT"/>
    <property type="match status" value="1"/>
</dbReference>
<organism evidence="4 5">
    <name type="scientific">Paenibacillus larvae subsp. pulvifaciens</name>
    <dbReference type="NCBI Taxonomy" id="1477"/>
    <lineage>
        <taxon>Bacteria</taxon>
        <taxon>Bacillati</taxon>
        <taxon>Bacillota</taxon>
        <taxon>Bacilli</taxon>
        <taxon>Bacillales</taxon>
        <taxon>Paenibacillaceae</taxon>
        <taxon>Paenibacillus</taxon>
    </lineage>
</organism>
<keyword evidence="2" id="KW-0012">Acyltransferase</keyword>
<dbReference type="PANTHER" id="PTHR10545:SF29">
    <property type="entry name" value="GH14572P-RELATED"/>
    <property type="match status" value="1"/>
</dbReference>
<dbReference type="AlphaFoldDB" id="A0A1V0UTA8"/>
<dbReference type="GO" id="GO:0008080">
    <property type="term" value="F:N-acetyltransferase activity"/>
    <property type="evidence" value="ECO:0007669"/>
    <property type="project" value="TreeGrafter"/>
</dbReference>
<dbReference type="Pfam" id="PF00583">
    <property type="entry name" value="Acetyltransf_1"/>
    <property type="match status" value="1"/>
</dbReference>
<evidence type="ECO:0000256" key="2">
    <source>
        <dbReference type="ARBA" id="ARBA00023315"/>
    </source>
</evidence>
<dbReference type="Proteomes" id="UP000192727">
    <property type="component" value="Chromosome"/>
</dbReference>
<feature type="domain" description="N-acetyltransferase" evidence="3">
    <location>
        <begin position="4"/>
        <end position="151"/>
    </location>
</feature>
<proteinExistence type="predicted"/>
<dbReference type="InterPro" id="IPR051016">
    <property type="entry name" value="Diverse_Substrate_AcTransf"/>
</dbReference>
<evidence type="ECO:0000313" key="4">
    <source>
        <dbReference type="EMBL" id="ARF68232.1"/>
    </source>
</evidence>
<reference evidence="4 5" key="1">
    <citation type="submission" date="2017-03" db="EMBL/GenBank/DDBJ databases">
        <title>Paenibacillus larvae genome sequencing.</title>
        <authorList>
            <person name="Dingman D.W."/>
        </authorList>
    </citation>
    <scope>NUCLEOTIDE SEQUENCE [LARGE SCALE GENOMIC DNA]</scope>
    <source>
        <strain evidence="4 5">SAG 10367</strain>
    </source>
</reference>
<dbReference type="PANTHER" id="PTHR10545">
    <property type="entry name" value="DIAMINE N-ACETYLTRANSFERASE"/>
    <property type="match status" value="1"/>
</dbReference>
<dbReference type="SUPFAM" id="SSF55729">
    <property type="entry name" value="Acyl-CoA N-acyltransferases (Nat)"/>
    <property type="match status" value="1"/>
</dbReference>
<dbReference type="Gene3D" id="3.40.630.30">
    <property type="match status" value="1"/>
</dbReference>
<dbReference type="InterPro" id="IPR000182">
    <property type="entry name" value="GNAT_dom"/>
</dbReference>
<evidence type="ECO:0000313" key="5">
    <source>
        <dbReference type="Proteomes" id="UP000192727"/>
    </source>
</evidence>
<dbReference type="InterPro" id="IPR016181">
    <property type="entry name" value="Acyl_CoA_acyltransferase"/>
</dbReference>
<name>A0A1V0UTA8_9BACL</name>
<dbReference type="EMBL" id="CP020557">
    <property type="protein sequence ID" value="ARF68232.1"/>
    <property type="molecule type" value="Genomic_DNA"/>
</dbReference>